<accession>A0A383ES27</accession>
<feature type="non-terminal residue" evidence="1">
    <location>
        <position position="60"/>
    </location>
</feature>
<dbReference type="AlphaFoldDB" id="A0A383ES27"/>
<proteinExistence type="predicted"/>
<reference evidence="1" key="1">
    <citation type="submission" date="2018-05" db="EMBL/GenBank/DDBJ databases">
        <authorList>
            <person name="Lanie J.A."/>
            <person name="Ng W.-L."/>
            <person name="Kazmierczak K.M."/>
            <person name="Andrzejewski T.M."/>
            <person name="Davidsen T.M."/>
            <person name="Wayne K.J."/>
            <person name="Tettelin H."/>
            <person name="Glass J.I."/>
            <person name="Rusch D."/>
            <person name="Podicherti R."/>
            <person name="Tsui H.-C.T."/>
            <person name="Winkler M.E."/>
        </authorList>
    </citation>
    <scope>NUCLEOTIDE SEQUENCE</scope>
</reference>
<dbReference type="EMBL" id="UINC01228079">
    <property type="protein sequence ID" value="SVE59243.1"/>
    <property type="molecule type" value="Genomic_DNA"/>
</dbReference>
<gene>
    <name evidence="1" type="ORF">METZ01_LOCUS512097</name>
</gene>
<organism evidence="1">
    <name type="scientific">marine metagenome</name>
    <dbReference type="NCBI Taxonomy" id="408172"/>
    <lineage>
        <taxon>unclassified sequences</taxon>
        <taxon>metagenomes</taxon>
        <taxon>ecological metagenomes</taxon>
    </lineage>
</organism>
<sequence>MKVLYIGNWRDGTGWGNAAQSYILSLDAADVDVVPRHIKLNERECEVPDRILKLEKKSDK</sequence>
<evidence type="ECO:0000313" key="1">
    <source>
        <dbReference type="EMBL" id="SVE59243.1"/>
    </source>
</evidence>
<protein>
    <submittedName>
        <fullName evidence="1">Uncharacterized protein</fullName>
    </submittedName>
</protein>
<name>A0A383ES27_9ZZZZ</name>